<dbReference type="Pfam" id="PF00440">
    <property type="entry name" value="TetR_N"/>
    <property type="match status" value="1"/>
</dbReference>
<evidence type="ECO:0000313" key="6">
    <source>
        <dbReference type="EMBL" id="SDY96191.1"/>
    </source>
</evidence>
<gene>
    <name evidence="6" type="ORF">SAMN05421504_10822</name>
</gene>
<dbReference type="SUPFAM" id="SSF48498">
    <property type="entry name" value="Tetracyclin repressor-like, C-terminal domain"/>
    <property type="match status" value="1"/>
</dbReference>
<dbReference type="Proteomes" id="UP000199515">
    <property type="component" value="Unassembled WGS sequence"/>
</dbReference>
<dbReference type="PROSITE" id="PS50977">
    <property type="entry name" value="HTH_TETR_2"/>
    <property type="match status" value="1"/>
</dbReference>
<dbReference type="InterPro" id="IPR009057">
    <property type="entry name" value="Homeodomain-like_sf"/>
</dbReference>
<keyword evidence="2 4" id="KW-0238">DNA-binding</keyword>
<name>A0A1H3P566_9PSEU</name>
<proteinExistence type="predicted"/>
<evidence type="ECO:0000313" key="7">
    <source>
        <dbReference type="Proteomes" id="UP000199515"/>
    </source>
</evidence>
<reference evidence="6 7" key="1">
    <citation type="submission" date="2016-10" db="EMBL/GenBank/DDBJ databases">
        <authorList>
            <person name="de Groot N.N."/>
        </authorList>
    </citation>
    <scope>NUCLEOTIDE SEQUENCE [LARGE SCALE GENOMIC DNA]</scope>
    <source>
        <strain evidence="6 7">CPCC 202699</strain>
    </source>
</reference>
<evidence type="ECO:0000256" key="2">
    <source>
        <dbReference type="ARBA" id="ARBA00023125"/>
    </source>
</evidence>
<dbReference type="GO" id="GO:0000976">
    <property type="term" value="F:transcription cis-regulatory region binding"/>
    <property type="evidence" value="ECO:0007669"/>
    <property type="project" value="TreeGrafter"/>
</dbReference>
<dbReference type="OrthoDB" id="2570341at2"/>
<dbReference type="GO" id="GO:0045892">
    <property type="term" value="P:negative regulation of DNA-templated transcription"/>
    <property type="evidence" value="ECO:0007669"/>
    <property type="project" value="InterPro"/>
</dbReference>
<dbReference type="RefSeq" id="WP_091295203.1">
    <property type="nucleotide sequence ID" value="NZ_FNON01000008.1"/>
</dbReference>
<keyword evidence="3" id="KW-0804">Transcription</keyword>
<dbReference type="AlphaFoldDB" id="A0A1H3P566"/>
<accession>A0A1H3P566</accession>
<dbReference type="EMBL" id="FNON01000008">
    <property type="protein sequence ID" value="SDY96191.1"/>
    <property type="molecule type" value="Genomic_DNA"/>
</dbReference>
<dbReference type="SUPFAM" id="SSF46689">
    <property type="entry name" value="Homeodomain-like"/>
    <property type="match status" value="1"/>
</dbReference>
<dbReference type="Pfam" id="PF02909">
    <property type="entry name" value="TetR_C_1"/>
    <property type="match status" value="1"/>
</dbReference>
<dbReference type="PANTHER" id="PTHR30055">
    <property type="entry name" value="HTH-TYPE TRANSCRIPTIONAL REGULATOR RUTR"/>
    <property type="match status" value="1"/>
</dbReference>
<dbReference type="InterPro" id="IPR050109">
    <property type="entry name" value="HTH-type_TetR-like_transc_reg"/>
</dbReference>
<dbReference type="InterPro" id="IPR036271">
    <property type="entry name" value="Tet_transcr_reg_TetR-rel_C_sf"/>
</dbReference>
<feature type="DNA-binding region" description="H-T-H motif" evidence="4">
    <location>
        <begin position="50"/>
        <end position="69"/>
    </location>
</feature>
<dbReference type="InterPro" id="IPR004111">
    <property type="entry name" value="Repressor_TetR_C"/>
</dbReference>
<dbReference type="InterPro" id="IPR001647">
    <property type="entry name" value="HTH_TetR"/>
</dbReference>
<dbReference type="GO" id="GO:0003700">
    <property type="term" value="F:DNA-binding transcription factor activity"/>
    <property type="evidence" value="ECO:0007669"/>
    <property type="project" value="TreeGrafter"/>
</dbReference>
<organism evidence="6 7">
    <name type="scientific">Amycolatopsis xylanica</name>
    <dbReference type="NCBI Taxonomy" id="589385"/>
    <lineage>
        <taxon>Bacteria</taxon>
        <taxon>Bacillati</taxon>
        <taxon>Actinomycetota</taxon>
        <taxon>Actinomycetes</taxon>
        <taxon>Pseudonocardiales</taxon>
        <taxon>Pseudonocardiaceae</taxon>
        <taxon>Amycolatopsis</taxon>
    </lineage>
</organism>
<dbReference type="Gene3D" id="1.10.357.10">
    <property type="entry name" value="Tetracycline Repressor, domain 2"/>
    <property type="match status" value="1"/>
</dbReference>
<evidence type="ECO:0000259" key="5">
    <source>
        <dbReference type="PROSITE" id="PS50977"/>
    </source>
</evidence>
<evidence type="ECO:0000256" key="4">
    <source>
        <dbReference type="PROSITE-ProRule" id="PRU00335"/>
    </source>
</evidence>
<sequence>MAESVSEESAERLWGLRDRPVPKTRPTLNLERVAAAAIDLADSEGMPAVSMQQVAARLDVTKMALYRHVANKAELVAVMIETAVGEPPDLTAIPHWRERLVTWAEGMREAWQRHPWIPVATVGDRMEGPREIGWTESAVAALEDTGLDGAERMDAVFLLSGHIRNTQSTGTAGTQPWTRGRELDPVITDLLARHGYAFPALAAATASANGAPLDNGWRFGLDRILDGLAVLIDSRAAPRG</sequence>
<dbReference type="STRING" id="589385.SAMN05421504_10822"/>
<evidence type="ECO:0000256" key="1">
    <source>
        <dbReference type="ARBA" id="ARBA00023015"/>
    </source>
</evidence>
<evidence type="ECO:0000256" key="3">
    <source>
        <dbReference type="ARBA" id="ARBA00023163"/>
    </source>
</evidence>
<dbReference type="PANTHER" id="PTHR30055:SF151">
    <property type="entry name" value="TRANSCRIPTIONAL REGULATORY PROTEIN"/>
    <property type="match status" value="1"/>
</dbReference>
<feature type="domain" description="HTH tetR-type" evidence="5">
    <location>
        <begin position="27"/>
        <end position="87"/>
    </location>
</feature>
<keyword evidence="1" id="KW-0805">Transcription regulation</keyword>
<keyword evidence="7" id="KW-1185">Reference proteome</keyword>
<protein>
    <submittedName>
        <fullName evidence="6">Regulatory protein, tetR family</fullName>
    </submittedName>
</protein>